<sequence length="247" mass="27375">MRTVFGMTHTRALPLALIQLEVPPPQVVAQIGEQPRWFIDALQLQPDDYVIVRPHLGDDLPAFDRVSGAILSGSWAMVTDHADWSERTAAWIRGALEADLPLLGVCYGHQLMAYALGGKVGDNPHGWERGLKPLTRSAQAHNDPWLAALPGEFQAWLSHRQSVLTPPQHAQVLASSTQDGCQILRYSPQALSVQFHPEFTRDIMSACLPAGVSDEGTQLAGEDWSRELLRRFWLQTRPQPRAQVQGA</sequence>
<dbReference type="Gene3D" id="3.40.50.880">
    <property type="match status" value="1"/>
</dbReference>
<dbReference type="NCBIfam" id="NF006562">
    <property type="entry name" value="PRK09065.1"/>
    <property type="match status" value="1"/>
</dbReference>
<evidence type="ECO:0000259" key="1">
    <source>
        <dbReference type="Pfam" id="PF00117"/>
    </source>
</evidence>
<dbReference type="Pfam" id="PF00117">
    <property type="entry name" value="GATase"/>
    <property type="match status" value="1"/>
</dbReference>
<comment type="caution">
    <text evidence="2">The sequence shown here is derived from an EMBL/GenBank/DDBJ whole genome shotgun (WGS) entry which is preliminary data.</text>
</comment>
<dbReference type="CDD" id="cd01741">
    <property type="entry name" value="GATase1_1"/>
    <property type="match status" value="1"/>
</dbReference>
<dbReference type="Proteomes" id="UP000198841">
    <property type="component" value="Unassembled WGS sequence"/>
</dbReference>
<dbReference type="InterPro" id="IPR044992">
    <property type="entry name" value="ChyE-like"/>
</dbReference>
<evidence type="ECO:0000313" key="3">
    <source>
        <dbReference type="Proteomes" id="UP000198841"/>
    </source>
</evidence>
<evidence type="ECO:0000313" key="2">
    <source>
        <dbReference type="EMBL" id="SFJ38645.1"/>
    </source>
</evidence>
<keyword evidence="3" id="KW-1185">Reference proteome</keyword>
<dbReference type="InterPro" id="IPR029062">
    <property type="entry name" value="Class_I_gatase-like"/>
</dbReference>
<dbReference type="InterPro" id="IPR017926">
    <property type="entry name" value="GATASE"/>
</dbReference>
<organism evidence="2 3">
    <name type="scientific">Candidatus Pantoea symbiotica</name>
    <dbReference type="NCBI Taxonomy" id="1884370"/>
    <lineage>
        <taxon>Bacteria</taxon>
        <taxon>Pseudomonadati</taxon>
        <taxon>Pseudomonadota</taxon>
        <taxon>Gammaproteobacteria</taxon>
        <taxon>Enterobacterales</taxon>
        <taxon>Erwiniaceae</taxon>
        <taxon>Pantoea</taxon>
    </lineage>
</organism>
<protein>
    <submittedName>
        <fullName evidence="2">GMP synthase (Glutamine-hydrolysing)</fullName>
    </submittedName>
</protein>
<reference evidence="2 3" key="1">
    <citation type="submission" date="2016-10" db="EMBL/GenBank/DDBJ databases">
        <authorList>
            <person name="Varghese N."/>
            <person name="Submissions S."/>
        </authorList>
    </citation>
    <scope>NUCLEOTIDE SEQUENCE [LARGE SCALE GENOMIC DNA]</scope>
    <source>
        <strain evidence="2 3">YR512</strain>
    </source>
</reference>
<gene>
    <name evidence="2" type="ORF">SAMN05518863_101314</name>
</gene>
<dbReference type="SUPFAM" id="SSF52317">
    <property type="entry name" value="Class I glutamine amidotransferase-like"/>
    <property type="match status" value="1"/>
</dbReference>
<dbReference type="PANTHER" id="PTHR42695:SF5">
    <property type="entry name" value="GLUTAMINE AMIDOTRANSFERASE YLR126C-RELATED"/>
    <property type="match status" value="1"/>
</dbReference>
<dbReference type="PROSITE" id="PS51273">
    <property type="entry name" value="GATASE_TYPE_1"/>
    <property type="match status" value="1"/>
</dbReference>
<dbReference type="EMBL" id="FOSD01000001">
    <property type="protein sequence ID" value="SFJ38645.1"/>
    <property type="molecule type" value="Genomic_DNA"/>
</dbReference>
<accession>A0A1I3QXL1</accession>
<proteinExistence type="predicted"/>
<name>A0A1I3QXL1_9GAMM</name>
<dbReference type="PANTHER" id="PTHR42695">
    <property type="entry name" value="GLUTAMINE AMIDOTRANSFERASE YLR126C-RELATED"/>
    <property type="match status" value="1"/>
</dbReference>
<feature type="domain" description="Glutamine amidotransferase" evidence="1">
    <location>
        <begin position="66"/>
        <end position="200"/>
    </location>
</feature>